<geneLocation type="plasmid" evidence="1">
    <name>pTi</name>
</geneLocation>
<organism evidence="1 2">
    <name type="scientific">Agrobacterium arsenijevicii</name>
    <dbReference type="NCBI Taxonomy" id="1585697"/>
    <lineage>
        <taxon>Bacteria</taxon>
        <taxon>Pseudomonadati</taxon>
        <taxon>Pseudomonadota</taxon>
        <taxon>Alphaproteobacteria</taxon>
        <taxon>Hyphomicrobiales</taxon>
        <taxon>Rhizobiaceae</taxon>
        <taxon>Rhizobium/Agrobacterium group</taxon>
        <taxon>Agrobacterium</taxon>
    </lineage>
</organism>
<evidence type="ECO:0000313" key="1">
    <source>
        <dbReference type="EMBL" id="KJF70940.1"/>
    </source>
</evidence>
<proteinExistence type="predicted"/>
<protein>
    <submittedName>
        <fullName evidence="1">Uncharacterized protein</fullName>
    </submittedName>
</protein>
<name>A0ABR5D1I9_9HYPH</name>
<keyword evidence="1" id="KW-0614">Plasmid</keyword>
<evidence type="ECO:0000313" key="2">
    <source>
        <dbReference type="Proteomes" id="UP000032564"/>
    </source>
</evidence>
<sequence length="60" mass="6530">MDEALVPALDLLVLEKTEDAVELMVDAEGVRDRRGLSLFFDGGISTFRISFALTDLAESA</sequence>
<comment type="caution">
    <text evidence="1">The sequence shown here is derived from an EMBL/GenBank/DDBJ whole genome shotgun (WGS) entry which is preliminary data.</text>
</comment>
<gene>
    <name evidence="1" type="ORF">RP75_23480</name>
</gene>
<dbReference type="Proteomes" id="UP000032564">
    <property type="component" value="Unassembled WGS sequence"/>
</dbReference>
<dbReference type="EMBL" id="JWIT01000024">
    <property type="protein sequence ID" value="KJF70940.1"/>
    <property type="molecule type" value="Genomic_DNA"/>
</dbReference>
<accession>A0ABR5D1I9</accession>
<reference evidence="1 2" key="1">
    <citation type="submission" date="2014-12" db="EMBL/GenBank/DDBJ databases">
        <authorList>
            <person name="Kuzmanovic N."/>
            <person name="Pulawska J."/>
            <person name="Obradovic A."/>
        </authorList>
    </citation>
    <scope>NUCLEOTIDE SEQUENCE [LARGE SCALE GENOMIC DNA]</scope>
    <source>
        <strain evidence="1 2">KFB 330</strain>
        <plasmid evidence="1">pTi</plasmid>
    </source>
</reference>
<keyword evidence="2" id="KW-1185">Reference proteome</keyword>